<gene>
    <name evidence="2 3" type="primary">LOC113931041</name>
</gene>
<sequence length="185" mass="22755">MYLERIVHLTTLKLDFERNYVREQKMIEKQVNKLYETRRAYNSYGNEQFQEWLLQEDTQTTPDQELIIKHRYLDMIGRELDKVEPTAEKQSIVRMQEEQQRHQDHIRRKLHLRRQIEEEWKTKEMLLLTKIGEEVKREARIEEQRQKVREEAHRKLLQRSRKQVIPPVTSNRTRNKNNQAILIVL</sequence>
<organism evidence="1 2">
    <name type="scientific">Zalophus californianus</name>
    <name type="common">California sealion</name>
    <dbReference type="NCBI Taxonomy" id="9704"/>
    <lineage>
        <taxon>Eukaryota</taxon>
        <taxon>Metazoa</taxon>
        <taxon>Chordata</taxon>
        <taxon>Craniata</taxon>
        <taxon>Vertebrata</taxon>
        <taxon>Euteleostomi</taxon>
        <taxon>Mammalia</taxon>
        <taxon>Eutheria</taxon>
        <taxon>Laurasiatheria</taxon>
        <taxon>Carnivora</taxon>
        <taxon>Caniformia</taxon>
        <taxon>Pinnipedia</taxon>
        <taxon>Otariidae</taxon>
        <taxon>Zalophus</taxon>
    </lineage>
</organism>
<dbReference type="KEGG" id="zca:113931041"/>
<evidence type="ECO:0000313" key="2">
    <source>
        <dbReference type="RefSeq" id="XP_027464580.2"/>
    </source>
</evidence>
<evidence type="ECO:0000313" key="1">
    <source>
        <dbReference type="Proteomes" id="UP000515165"/>
    </source>
</evidence>
<dbReference type="GO" id="GO:0005739">
    <property type="term" value="C:mitochondrion"/>
    <property type="evidence" value="ECO:0007669"/>
    <property type="project" value="TreeGrafter"/>
</dbReference>
<name>A0A6J2E756_ZALCA</name>
<dbReference type="InterPro" id="IPR038891">
    <property type="entry name" value="FSIP2"/>
</dbReference>
<keyword evidence="1" id="KW-1185">Reference proteome</keyword>
<evidence type="ECO:0000313" key="3">
    <source>
        <dbReference type="RefSeq" id="XP_035581573.1"/>
    </source>
</evidence>
<reference evidence="2 3" key="1">
    <citation type="submission" date="2025-04" db="UniProtKB">
        <authorList>
            <consortium name="RefSeq"/>
        </authorList>
    </citation>
    <scope>IDENTIFICATION</scope>
    <source>
        <tissue evidence="2 3">Blood</tissue>
    </source>
</reference>
<dbReference type="RefSeq" id="XP_027464580.2">
    <property type="nucleotide sequence ID" value="XM_027608779.2"/>
</dbReference>
<proteinExistence type="predicted"/>
<dbReference type="PANTHER" id="PTHR21856:SF7">
    <property type="entry name" value="FIBROUS SHEATH-INTERACTING PROTEIN 2"/>
    <property type="match status" value="1"/>
</dbReference>
<dbReference type="OrthoDB" id="8197715at2759"/>
<accession>A0A6J2E756</accession>
<dbReference type="RefSeq" id="XP_035581573.1">
    <property type="nucleotide sequence ID" value="XM_035725680.1"/>
</dbReference>
<dbReference type="GeneID" id="113931041"/>
<dbReference type="AlphaFoldDB" id="A0A6J2E756"/>
<protein>
    <submittedName>
        <fullName evidence="2 3">Fibrous sheath-interacting protein 2-like</fullName>
    </submittedName>
</protein>
<dbReference type="Proteomes" id="UP000515165">
    <property type="component" value="Chromosome X"/>
</dbReference>
<dbReference type="PANTHER" id="PTHR21856">
    <property type="entry name" value="FIBROUS SHEATH-INTERACTING PROTEIN 2"/>
    <property type="match status" value="1"/>
</dbReference>